<reference evidence="1" key="1">
    <citation type="journal article" date="2015" name="Nature">
        <title>Complex archaea that bridge the gap between prokaryotes and eukaryotes.</title>
        <authorList>
            <person name="Spang A."/>
            <person name="Saw J.H."/>
            <person name="Jorgensen S.L."/>
            <person name="Zaremba-Niedzwiedzka K."/>
            <person name="Martijn J."/>
            <person name="Lind A.E."/>
            <person name="van Eijk R."/>
            <person name="Schleper C."/>
            <person name="Guy L."/>
            <person name="Ettema T.J."/>
        </authorList>
    </citation>
    <scope>NUCLEOTIDE SEQUENCE</scope>
</reference>
<accession>A0A0F9B1V8</accession>
<organism evidence="1">
    <name type="scientific">marine sediment metagenome</name>
    <dbReference type="NCBI Taxonomy" id="412755"/>
    <lineage>
        <taxon>unclassified sequences</taxon>
        <taxon>metagenomes</taxon>
        <taxon>ecological metagenomes</taxon>
    </lineage>
</organism>
<proteinExistence type="predicted"/>
<comment type="caution">
    <text evidence="1">The sequence shown here is derived from an EMBL/GenBank/DDBJ whole genome shotgun (WGS) entry which is preliminary data.</text>
</comment>
<dbReference type="EMBL" id="LAZR01039873">
    <property type="protein sequence ID" value="KKL15919.1"/>
    <property type="molecule type" value="Genomic_DNA"/>
</dbReference>
<protein>
    <submittedName>
        <fullName evidence="1">Uncharacterized protein</fullName>
    </submittedName>
</protein>
<dbReference type="AlphaFoldDB" id="A0A0F9B1V8"/>
<sequence>MDEFLALTVALSALTVLDVELTQRCLAHGICHEGNPLLPERRRIVHQGDDGGVEIMLDGKHDCSLPQ</sequence>
<evidence type="ECO:0000313" key="1">
    <source>
        <dbReference type="EMBL" id="KKL15919.1"/>
    </source>
</evidence>
<gene>
    <name evidence="1" type="ORF">LCGC14_2500800</name>
</gene>
<name>A0A0F9B1V8_9ZZZZ</name>